<dbReference type="EMBL" id="FOTY01000018">
    <property type="protein sequence ID" value="SFM15783.1"/>
    <property type="molecule type" value="Genomic_DNA"/>
</dbReference>
<proteinExistence type="predicted"/>
<evidence type="ECO:0000313" key="1">
    <source>
        <dbReference type="EMBL" id="SFM15783.1"/>
    </source>
</evidence>
<organism evidence="1 2">
    <name type="scientific">Salibacterium qingdaonense</name>
    <dbReference type="NCBI Taxonomy" id="266892"/>
    <lineage>
        <taxon>Bacteria</taxon>
        <taxon>Bacillati</taxon>
        <taxon>Bacillota</taxon>
        <taxon>Bacilli</taxon>
        <taxon>Bacillales</taxon>
        <taxon>Bacillaceae</taxon>
    </lineage>
</organism>
<dbReference type="Proteomes" id="UP000199668">
    <property type="component" value="Unassembled WGS sequence"/>
</dbReference>
<gene>
    <name evidence="1" type="ORF">SAMN04488054_11858</name>
</gene>
<keyword evidence="2" id="KW-1185">Reference proteome</keyword>
<evidence type="ECO:0000313" key="2">
    <source>
        <dbReference type="Proteomes" id="UP000199668"/>
    </source>
</evidence>
<protein>
    <submittedName>
        <fullName evidence="1">Uncharacterized protein</fullName>
    </submittedName>
</protein>
<sequence length="85" mass="9689">MSILYREVPAMNSEAEKPTKDIVWSVVDKEFAVRNVPFSRMDADGEEFLSLGVSAKLELIRELMLNDEVPHDVNFEDVADLKFSN</sequence>
<reference evidence="1 2" key="1">
    <citation type="submission" date="2016-10" db="EMBL/GenBank/DDBJ databases">
        <authorList>
            <person name="de Groot N.N."/>
        </authorList>
    </citation>
    <scope>NUCLEOTIDE SEQUENCE [LARGE SCALE GENOMIC DNA]</scope>
    <source>
        <strain evidence="1 2">CGMCC 1.6134</strain>
    </source>
</reference>
<accession>A0A1I4NKT1</accession>
<name>A0A1I4NKT1_9BACI</name>
<dbReference type="AlphaFoldDB" id="A0A1I4NKT1"/>